<dbReference type="AlphaFoldDB" id="H8I4W1"/>
<dbReference type="PIRSF" id="PIRSF006060">
    <property type="entry name" value="AA_transporter"/>
    <property type="match status" value="1"/>
</dbReference>
<dbReference type="PANTHER" id="PTHR42770:SF7">
    <property type="entry name" value="MEMBRANE PROTEIN"/>
    <property type="match status" value="1"/>
</dbReference>
<feature type="transmembrane region" description="Helical" evidence="6">
    <location>
        <begin position="150"/>
        <end position="170"/>
    </location>
</feature>
<dbReference type="HOGENOM" id="CLU_714975_0_0_2"/>
<sequence length="386" mass="40589">MAENENANYRPLRLVDLIGLGVGGTIGSGIFVVPAISAGMAGPSSLLAWVLCAISFGAVLACLIWLSRRFAGMGAFYTLFTKAFSERLSGAIVVCYIVSGILGVATVAAAIGSCVDFFGMPAPIFEAVVVIAFGALNLSGVALSAWVEDVLTVLKVLPLLLITLALMPFISTANFTPFSPHGSFAFLGSAVVVYWCFTGFELSAIPSRRVMDPESTVPRSLLYVFVIVVAIYLSINVALIGSVGSAALASTLSPISYAVDNFFKGFGPVVLAIAIISMLSALNAYLFGTSLVIASFAGKYVPAFARESKRRVPVLSILLCTTVTAALLLAMDRFVFLASASVITTLIPYIFLCVAAFILVDSKWIRLMAIIGIVSTAAILASSFIH</sequence>
<keyword evidence="4 6" id="KW-1133">Transmembrane helix</keyword>
<dbReference type="InterPro" id="IPR050367">
    <property type="entry name" value="APC_superfamily"/>
</dbReference>
<dbReference type="PANTHER" id="PTHR42770">
    <property type="entry name" value="AMINO ACID TRANSPORTER-RELATED"/>
    <property type="match status" value="1"/>
</dbReference>
<evidence type="ECO:0000313" key="8">
    <source>
        <dbReference type="Proteomes" id="UP000005233"/>
    </source>
</evidence>
<dbReference type="eggNOG" id="arCOG00009">
    <property type="taxonomic scope" value="Archaea"/>
</dbReference>
<reference evidence="7 8" key="1">
    <citation type="journal article" date="2012" name="J. Bacteriol.">
        <title>Complete genome sequence of a thermophilic methanogen, Methanocella conradii HZ254, isolated from Chinese rice field soil.</title>
        <authorList>
            <person name="Lu Z."/>
            <person name="Lu Y."/>
        </authorList>
    </citation>
    <scope>NUCLEOTIDE SEQUENCE [LARGE SCALE GENOMIC DNA]</scope>
    <source>
        <strain evidence="8">DSM 24694 / JCM 17849 / CGMCC 1.5162 / HZ254</strain>
    </source>
</reference>
<dbReference type="GeneID" id="11972497"/>
<dbReference type="Gene3D" id="1.20.1740.10">
    <property type="entry name" value="Amino acid/polyamine transporter I"/>
    <property type="match status" value="1"/>
</dbReference>
<feature type="transmembrane region" description="Helical" evidence="6">
    <location>
        <begin position="46"/>
        <end position="67"/>
    </location>
</feature>
<accession>H8I4W1</accession>
<feature type="transmembrane region" description="Helical" evidence="6">
    <location>
        <begin position="312"/>
        <end position="330"/>
    </location>
</feature>
<feature type="transmembrane region" description="Helical" evidence="6">
    <location>
        <begin position="336"/>
        <end position="360"/>
    </location>
</feature>
<feature type="transmembrane region" description="Helical" evidence="6">
    <location>
        <begin position="182"/>
        <end position="200"/>
    </location>
</feature>
<evidence type="ECO:0000256" key="1">
    <source>
        <dbReference type="ARBA" id="ARBA00004651"/>
    </source>
</evidence>
<dbReference type="GO" id="GO:0005886">
    <property type="term" value="C:plasma membrane"/>
    <property type="evidence" value="ECO:0007669"/>
    <property type="project" value="UniProtKB-SubCell"/>
</dbReference>
<evidence type="ECO:0000256" key="4">
    <source>
        <dbReference type="ARBA" id="ARBA00022989"/>
    </source>
</evidence>
<dbReference type="Proteomes" id="UP000005233">
    <property type="component" value="Chromosome"/>
</dbReference>
<keyword evidence="8" id="KW-1185">Reference proteome</keyword>
<feature type="transmembrane region" description="Helical" evidence="6">
    <location>
        <begin position="367"/>
        <end position="385"/>
    </location>
</feature>
<feature type="transmembrane region" description="Helical" evidence="6">
    <location>
        <begin position="221"/>
        <end position="249"/>
    </location>
</feature>
<comment type="subcellular location">
    <subcellularLocation>
        <location evidence="1">Cell membrane</location>
        <topology evidence="1">Multi-pass membrane protein</topology>
    </subcellularLocation>
</comment>
<evidence type="ECO:0000256" key="2">
    <source>
        <dbReference type="ARBA" id="ARBA00022475"/>
    </source>
</evidence>
<dbReference type="GO" id="GO:0022857">
    <property type="term" value="F:transmembrane transporter activity"/>
    <property type="evidence" value="ECO:0007669"/>
    <property type="project" value="InterPro"/>
</dbReference>
<dbReference type="InterPro" id="IPR002293">
    <property type="entry name" value="AA/rel_permease1"/>
</dbReference>
<evidence type="ECO:0000256" key="5">
    <source>
        <dbReference type="ARBA" id="ARBA00023136"/>
    </source>
</evidence>
<feature type="transmembrane region" description="Helical" evidence="6">
    <location>
        <begin position="88"/>
        <end position="111"/>
    </location>
</feature>
<dbReference type="STRING" id="1041930.Mtc_2322"/>
<dbReference type="RefSeq" id="WP_014406886.1">
    <property type="nucleotide sequence ID" value="NC_017034.1"/>
</dbReference>
<gene>
    <name evidence="7" type="ordered locus">Mtc_2322</name>
</gene>
<keyword evidence="3 6" id="KW-0812">Transmembrane</keyword>
<evidence type="ECO:0000313" key="7">
    <source>
        <dbReference type="EMBL" id="AFD01055.1"/>
    </source>
</evidence>
<feature type="transmembrane region" description="Helical" evidence="6">
    <location>
        <begin position="269"/>
        <end position="300"/>
    </location>
</feature>
<evidence type="ECO:0000256" key="6">
    <source>
        <dbReference type="SAM" id="Phobius"/>
    </source>
</evidence>
<feature type="transmembrane region" description="Helical" evidence="6">
    <location>
        <begin position="117"/>
        <end position="138"/>
    </location>
</feature>
<protein>
    <submittedName>
        <fullName evidence="7">Amino acid transporter</fullName>
    </submittedName>
</protein>
<keyword evidence="5 6" id="KW-0472">Membrane</keyword>
<dbReference type="EMBL" id="CP003243">
    <property type="protein sequence ID" value="AFD01055.1"/>
    <property type="molecule type" value="Genomic_DNA"/>
</dbReference>
<dbReference type="OrthoDB" id="43026at2157"/>
<dbReference type="KEGG" id="mez:Mtc_2322"/>
<name>H8I4W1_METCZ</name>
<keyword evidence="2" id="KW-1003">Cell membrane</keyword>
<proteinExistence type="predicted"/>
<feature type="transmembrane region" description="Helical" evidence="6">
    <location>
        <begin position="12"/>
        <end position="40"/>
    </location>
</feature>
<organism evidence="7 8">
    <name type="scientific">Methanocella conradii (strain DSM 24694 / JCM 17849 / CGMCC 1.5162 / HZ254)</name>
    <dbReference type="NCBI Taxonomy" id="1041930"/>
    <lineage>
        <taxon>Archaea</taxon>
        <taxon>Methanobacteriati</taxon>
        <taxon>Methanobacteriota</taxon>
        <taxon>Stenosarchaea group</taxon>
        <taxon>Methanomicrobia</taxon>
        <taxon>Methanocellales</taxon>
        <taxon>Methanocellaceae</taxon>
        <taxon>Methanocella</taxon>
    </lineage>
</organism>
<evidence type="ECO:0000256" key="3">
    <source>
        <dbReference type="ARBA" id="ARBA00022692"/>
    </source>
</evidence>
<dbReference type="Pfam" id="PF13520">
    <property type="entry name" value="AA_permease_2"/>
    <property type="match status" value="1"/>
</dbReference>